<feature type="binding site" evidence="14">
    <location>
        <position position="291"/>
    </location>
    <ligand>
        <name>NAD(+)</name>
        <dbReference type="ChEBI" id="CHEBI:57540"/>
    </ligand>
</feature>
<organism evidence="16 17">
    <name type="scientific">Candidatus Kaiserbacteria bacterium RIFCSPLOWO2_01_FULL_54_13</name>
    <dbReference type="NCBI Taxonomy" id="1798512"/>
    <lineage>
        <taxon>Bacteria</taxon>
        <taxon>Candidatus Kaiseribacteriota</taxon>
    </lineage>
</organism>
<dbReference type="PROSITE" id="PS01056">
    <property type="entry name" value="DNA_LIGASE_N2"/>
    <property type="match status" value="1"/>
</dbReference>
<keyword evidence="14" id="KW-0464">Manganese</keyword>
<keyword evidence="10 14" id="KW-0520">NAD</keyword>
<dbReference type="SUPFAM" id="SSF56091">
    <property type="entry name" value="DNA ligase/mRNA capping enzyme, catalytic domain"/>
    <property type="match status" value="1"/>
</dbReference>
<feature type="binding site" evidence="14">
    <location>
        <position position="315"/>
    </location>
    <ligand>
        <name>NAD(+)</name>
        <dbReference type="ChEBI" id="CHEBI:57540"/>
    </ligand>
</feature>
<dbReference type="SUPFAM" id="SSF52113">
    <property type="entry name" value="BRCT domain"/>
    <property type="match status" value="1"/>
</dbReference>
<dbReference type="InterPro" id="IPR041663">
    <property type="entry name" value="DisA/LigA_HHH"/>
</dbReference>
<keyword evidence="5 14" id="KW-0235">DNA replication</keyword>
<keyword evidence="8 14" id="KW-0862">Zinc</keyword>
<dbReference type="Pfam" id="PF01653">
    <property type="entry name" value="DNA_ligase_aden"/>
    <property type="match status" value="1"/>
</dbReference>
<dbReference type="SMART" id="SM00278">
    <property type="entry name" value="HhH1"/>
    <property type="match status" value="3"/>
</dbReference>
<dbReference type="AlphaFoldDB" id="A0A1F6F1Q6"/>
<evidence type="ECO:0000256" key="8">
    <source>
        <dbReference type="ARBA" id="ARBA00022833"/>
    </source>
</evidence>
<evidence type="ECO:0000256" key="10">
    <source>
        <dbReference type="ARBA" id="ARBA00023027"/>
    </source>
</evidence>
<dbReference type="SMART" id="SM00292">
    <property type="entry name" value="BRCT"/>
    <property type="match status" value="1"/>
</dbReference>
<dbReference type="Gene3D" id="3.40.50.10190">
    <property type="entry name" value="BRCT domain"/>
    <property type="match status" value="1"/>
</dbReference>
<dbReference type="Gene3D" id="6.20.10.30">
    <property type="match status" value="1"/>
</dbReference>
<dbReference type="CDD" id="cd17748">
    <property type="entry name" value="BRCT_DNA_ligase_like"/>
    <property type="match status" value="1"/>
</dbReference>
<dbReference type="HAMAP" id="MF_01588">
    <property type="entry name" value="DNA_ligase_A"/>
    <property type="match status" value="1"/>
</dbReference>
<dbReference type="InterPro" id="IPR013839">
    <property type="entry name" value="DNAligase_adenylation"/>
</dbReference>
<protein>
    <recommendedName>
        <fullName evidence="3 14">DNA ligase</fullName>
        <ecNumber evidence="2 14">6.5.1.2</ecNumber>
    </recommendedName>
    <alternativeName>
        <fullName evidence="14">Polydeoxyribonucleotide synthase [NAD(+)]</fullName>
    </alternativeName>
</protein>
<comment type="similarity">
    <text evidence="13 14">Belongs to the NAD-dependent DNA ligase family. LigA subfamily.</text>
</comment>
<feature type="binding site" evidence="14">
    <location>
        <position position="412"/>
    </location>
    <ligand>
        <name>Zn(2+)</name>
        <dbReference type="ChEBI" id="CHEBI:29105"/>
    </ligand>
</feature>
<evidence type="ECO:0000259" key="15">
    <source>
        <dbReference type="PROSITE" id="PS50172"/>
    </source>
</evidence>
<keyword evidence="6 14" id="KW-0479">Metal-binding</keyword>
<comment type="catalytic activity">
    <reaction evidence="12 14">
        <text>NAD(+) + (deoxyribonucleotide)n-3'-hydroxyl + 5'-phospho-(deoxyribonucleotide)m = (deoxyribonucleotide)n+m + AMP + beta-nicotinamide D-nucleotide.</text>
        <dbReference type="EC" id="6.5.1.2"/>
    </reaction>
</comment>
<dbReference type="STRING" id="1798512.A3A39_04620"/>
<evidence type="ECO:0000256" key="14">
    <source>
        <dbReference type="HAMAP-Rule" id="MF_01588"/>
    </source>
</evidence>
<dbReference type="SMART" id="SM00532">
    <property type="entry name" value="LIGANc"/>
    <property type="match status" value="1"/>
</dbReference>
<dbReference type="NCBIfam" id="NF005932">
    <property type="entry name" value="PRK07956.1"/>
    <property type="match status" value="1"/>
</dbReference>
<dbReference type="GO" id="GO:0006260">
    <property type="term" value="P:DNA replication"/>
    <property type="evidence" value="ECO:0007669"/>
    <property type="project" value="UniProtKB-KW"/>
</dbReference>
<dbReference type="CDD" id="cd00114">
    <property type="entry name" value="LIGANc"/>
    <property type="match status" value="1"/>
</dbReference>
<keyword evidence="9 14" id="KW-0460">Magnesium</keyword>
<dbReference type="GO" id="GO:0003911">
    <property type="term" value="F:DNA ligase (NAD+) activity"/>
    <property type="evidence" value="ECO:0007669"/>
    <property type="project" value="UniProtKB-UniRule"/>
</dbReference>
<evidence type="ECO:0000256" key="4">
    <source>
        <dbReference type="ARBA" id="ARBA00022598"/>
    </source>
</evidence>
<evidence type="ECO:0000256" key="6">
    <source>
        <dbReference type="ARBA" id="ARBA00022723"/>
    </source>
</evidence>
<dbReference type="Proteomes" id="UP000177372">
    <property type="component" value="Unassembled WGS sequence"/>
</dbReference>
<comment type="cofactor">
    <cofactor evidence="14">
        <name>Mg(2+)</name>
        <dbReference type="ChEBI" id="CHEBI:18420"/>
    </cofactor>
    <cofactor evidence="14">
        <name>Mn(2+)</name>
        <dbReference type="ChEBI" id="CHEBI:29035"/>
    </cofactor>
</comment>
<evidence type="ECO:0000256" key="5">
    <source>
        <dbReference type="ARBA" id="ARBA00022705"/>
    </source>
</evidence>
<sequence length="669" mass="74627">MIPKDVRDRYQKLKTTINRYRVAYHVYDKEEISQAALDSLKHELAEIENKYPAIIAPDSPSQRVAGKPLPQFKKVRHKVPQWSFNDAFTPVEAREFDSRVKRFLKPSFGAVHPTYVCELKIDGLKVVFDYEKGLLKTAATRGDGIVGEDVTHNIRTIESVPLSLARPIDIVVEGEVWMSSTNLKKLNALRQAQGEASFANPRNVAAGSIRQLDPKIAASRKLDVFIYDVAQTSEKFPSTQAEELEYMRKLGFKVNPHPVFARNIEEAIGYWEKWKAKGRHQEYWIDGVVIKVNEKKYEEALGYTGKAPRFAIAFKFPAEQVTTTLEDIVMQVGRTGVITPVAHLKPVSVAGTIVSRATLHNEDEIKRLDVRIGDTVVLQKAGDVIPDIVSVVTKLRPRGAKPYKWPTRVPECGGDGRIERIPGEAAWRCVNKNSFAVIRRRFHNFAGKHALDIEGLGKERVDMLLEKGLVQHYDEIFTLTEGDVLNLEGFAEVSAKKLIAAVQKARHVELARLLVGLSIPQVGEETAVLLAKKFRTIDALAKASLEELEEIEGIGPVVAQEIVGWFALKRHQKLVENLKKVLTISNEMARSHLAIQPLAGKTFVLTGSLESMSRDEAKEKIRALGGDISSSVSKKTDYVVAGGEAGSKLAKANKLEINVLNEKEFLDLL</sequence>
<dbReference type="PIRSF" id="PIRSF001604">
    <property type="entry name" value="LigA"/>
    <property type="match status" value="1"/>
</dbReference>
<dbReference type="FunFam" id="2.40.50.140:FF:000012">
    <property type="entry name" value="DNA ligase"/>
    <property type="match status" value="1"/>
</dbReference>
<dbReference type="Pfam" id="PF00533">
    <property type="entry name" value="BRCT"/>
    <property type="match status" value="1"/>
</dbReference>
<dbReference type="Gene3D" id="2.40.50.140">
    <property type="entry name" value="Nucleic acid-binding proteins"/>
    <property type="match status" value="1"/>
</dbReference>
<evidence type="ECO:0000256" key="11">
    <source>
        <dbReference type="ARBA" id="ARBA00023204"/>
    </source>
</evidence>
<dbReference type="Gene3D" id="1.10.287.610">
    <property type="entry name" value="Helix hairpin bin"/>
    <property type="match status" value="1"/>
</dbReference>
<dbReference type="Pfam" id="PF12826">
    <property type="entry name" value="HHH_2"/>
    <property type="match status" value="1"/>
</dbReference>
<feature type="binding site" evidence="14">
    <location>
        <position position="175"/>
    </location>
    <ligand>
        <name>NAD(+)</name>
        <dbReference type="ChEBI" id="CHEBI:57540"/>
    </ligand>
</feature>
<dbReference type="InterPro" id="IPR012340">
    <property type="entry name" value="NA-bd_OB-fold"/>
</dbReference>
<keyword evidence="4 14" id="KW-0436">Ligase</keyword>
<evidence type="ECO:0000256" key="9">
    <source>
        <dbReference type="ARBA" id="ARBA00022842"/>
    </source>
</evidence>
<dbReference type="GO" id="GO:0046872">
    <property type="term" value="F:metal ion binding"/>
    <property type="evidence" value="ECO:0007669"/>
    <property type="project" value="UniProtKB-KW"/>
</dbReference>
<feature type="domain" description="BRCT" evidence="15">
    <location>
        <begin position="593"/>
        <end position="669"/>
    </location>
</feature>
<feature type="active site" description="N6-AMP-lysine intermediate" evidence="14">
    <location>
        <position position="120"/>
    </location>
</feature>
<dbReference type="GO" id="GO:0005829">
    <property type="term" value="C:cytosol"/>
    <property type="evidence" value="ECO:0007669"/>
    <property type="project" value="TreeGrafter"/>
</dbReference>
<keyword evidence="11 14" id="KW-0234">DNA repair</keyword>
<comment type="function">
    <text evidence="1 14">DNA ligase that catalyzes the formation of phosphodiester linkages between 5'-phosphoryl and 3'-hydroxyl groups in double-stranded DNA using NAD as a coenzyme and as the energy source for the reaction. It is essential for DNA replication and repair of damaged DNA.</text>
</comment>
<dbReference type="GO" id="GO:0003677">
    <property type="term" value="F:DNA binding"/>
    <property type="evidence" value="ECO:0007669"/>
    <property type="project" value="InterPro"/>
</dbReference>
<evidence type="ECO:0000256" key="12">
    <source>
        <dbReference type="ARBA" id="ARBA00034005"/>
    </source>
</evidence>
<dbReference type="InterPro" id="IPR010994">
    <property type="entry name" value="RuvA_2-like"/>
</dbReference>
<feature type="binding site" evidence="14">
    <location>
        <position position="141"/>
    </location>
    <ligand>
        <name>NAD(+)</name>
        <dbReference type="ChEBI" id="CHEBI:57540"/>
    </ligand>
</feature>
<dbReference type="InterPro" id="IPR036420">
    <property type="entry name" value="BRCT_dom_sf"/>
</dbReference>
<dbReference type="PANTHER" id="PTHR23389:SF9">
    <property type="entry name" value="DNA LIGASE"/>
    <property type="match status" value="1"/>
</dbReference>
<dbReference type="SUPFAM" id="SSF47781">
    <property type="entry name" value="RuvA domain 2-like"/>
    <property type="match status" value="1"/>
</dbReference>
<dbReference type="FunFam" id="1.10.150.20:FF:000006">
    <property type="entry name" value="DNA ligase"/>
    <property type="match status" value="1"/>
</dbReference>
<dbReference type="PROSITE" id="PS50172">
    <property type="entry name" value="BRCT"/>
    <property type="match status" value="1"/>
</dbReference>
<dbReference type="EC" id="6.5.1.2" evidence="2 14"/>
<dbReference type="InterPro" id="IPR013840">
    <property type="entry name" value="DNAligase_N"/>
</dbReference>
<dbReference type="InterPro" id="IPR003583">
    <property type="entry name" value="Hlx-hairpin-Hlx_DNA-bd_motif"/>
</dbReference>
<dbReference type="Pfam" id="PF03120">
    <property type="entry name" value="OB_DNA_ligase"/>
    <property type="match status" value="1"/>
</dbReference>
<dbReference type="EMBL" id="MFLZ01000019">
    <property type="protein sequence ID" value="OGG79788.1"/>
    <property type="molecule type" value="Genomic_DNA"/>
</dbReference>
<dbReference type="GO" id="GO:0006281">
    <property type="term" value="P:DNA repair"/>
    <property type="evidence" value="ECO:0007669"/>
    <property type="project" value="UniProtKB-KW"/>
</dbReference>
<dbReference type="InterPro" id="IPR033136">
    <property type="entry name" value="DNA_ligase_CS"/>
</dbReference>
<dbReference type="NCBIfam" id="TIGR00575">
    <property type="entry name" value="dnlj"/>
    <property type="match status" value="1"/>
</dbReference>
<dbReference type="SUPFAM" id="SSF50249">
    <property type="entry name" value="Nucleic acid-binding proteins"/>
    <property type="match status" value="1"/>
</dbReference>
<evidence type="ECO:0000256" key="2">
    <source>
        <dbReference type="ARBA" id="ARBA00012722"/>
    </source>
</evidence>
<dbReference type="InterPro" id="IPR001679">
    <property type="entry name" value="DNA_ligase"/>
</dbReference>
<name>A0A1F6F1Q6_9BACT</name>
<accession>A0A1F6F1Q6</accession>
<evidence type="ECO:0000313" key="16">
    <source>
        <dbReference type="EMBL" id="OGG79788.1"/>
    </source>
</evidence>
<gene>
    <name evidence="14" type="primary">ligA</name>
    <name evidence="16" type="ORF">A3A39_04620</name>
</gene>
<evidence type="ECO:0000313" key="17">
    <source>
        <dbReference type="Proteomes" id="UP000177372"/>
    </source>
</evidence>
<dbReference type="Gene3D" id="1.10.150.20">
    <property type="entry name" value="5' to 3' exonuclease, C-terminal subdomain"/>
    <property type="match status" value="2"/>
</dbReference>
<dbReference type="InterPro" id="IPR001357">
    <property type="entry name" value="BRCT_dom"/>
</dbReference>
<evidence type="ECO:0000256" key="7">
    <source>
        <dbReference type="ARBA" id="ARBA00022763"/>
    </source>
</evidence>
<keyword evidence="7 14" id="KW-0227">DNA damage</keyword>
<comment type="caution">
    <text evidence="16">The sequence shown here is derived from an EMBL/GenBank/DDBJ whole genome shotgun (WGS) entry which is preliminary data.</text>
</comment>
<evidence type="ECO:0000256" key="13">
    <source>
        <dbReference type="ARBA" id="ARBA00060881"/>
    </source>
</evidence>
<reference evidence="16 17" key="1">
    <citation type="journal article" date="2016" name="Nat. Commun.">
        <title>Thousands of microbial genomes shed light on interconnected biogeochemical processes in an aquifer system.</title>
        <authorList>
            <person name="Anantharaman K."/>
            <person name="Brown C.T."/>
            <person name="Hug L.A."/>
            <person name="Sharon I."/>
            <person name="Castelle C.J."/>
            <person name="Probst A.J."/>
            <person name="Thomas B.C."/>
            <person name="Singh A."/>
            <person name="Wilkins M.J."/>
            <person name="Karaoz U."/>
            <person name="Brodie E.L."/>
            <person name="Williams K.H."/>
            <person name="Hubbard S.S."/>
            <person name="Banfield J.F."/>
        </authorList>
    </citation>
    <scope>NUCLEOTIDE SEQUENCE [LARGE SCALE GENOMIC DNA]</scope>
</reference>
<evidence type="ECO:0000256" key="1">
    <source>
        <dbReference type="ARBA" id="ARBA00004067"/>
    </source>
</evidence>
<feature type="binding site" evidence="14">
    <location>
        <begin position="83"/>
        <end position="84"/>
    </location>
    <ligand>
        <name>NAD(+)</name>
        <dbReference type="ChEBI" id="CHEBI:57540"/>
    </ligand>
</feature>
<feature type="binding site" evidence="14">
    <location>
        <position position="118"/>
    </location>
    <ligand>
        <name>NAD(+)</name>
        <dbReference type="ChEBI" id="CHEBI:57540"/>
    </ligand>
</feature>
<evidence type="ECO:0000256" key="3">
    <source>
        <dbReference type="ARBA" id="ARBA00013308"/>
    </source>
</evidence>
<dbReference type="PANTHER" id="PTHR23389">
    <property type="entry name" value="CHROMOSOME TRANSMISSION FIDELITY FACTOR 18"/>
    <property type="match status" value="1"/>
</dbReference>
<dbReference type="InterPro" id="IPR004150">
    <property type="entry name" value="NAD_DNA_ligase_OB"/>
</dbReference>
<dbReference type="Gene3D" id="3.30.470.30">
    <property type="entry name" value="DNA ligase/mRNA capping enzyme"/>
    <property type="match status" value="1"/>
</dbReference>
<proteinExistence type="inferred from homology"/>
<comment type="caution">
    <text evidence="14">Lacks conserved residue(s) required for the propagation of feature annotation.</text>
</comment>